<keyword evidence="1" id="KW-0269">Exonuclease</keyword>
<dbReference type="GO" id="GO:0005634">
    <property type="term" value="C:nucleus"/>
    <property type="evidence" value="ECO:0007669"/>
    <property type="project" value="UniProtKB-SubCell"/>
</dbReference>
<dbReference type="GeneID" id="18471141"/>
<protein>
    <recommendedName>
        <fullName evidence="1">Exonuclease 1</fullName>
        <ecNumber evidence="1">3.1.-.-</ecNumber>
    </recommendedName>
</protein>
<keyword evidence="6" id="KW-1185">Reference proteome</keyword>
<dbReference type="PANTHER" id="PTHR11081:SF8">
    <property type="entry name" value="EXONUCLEASE 1"/>
    <property type="match status" value="1"/>
</dbReference>
<dbReference type="Proteomes" id="UP000005242">
    <property type="component" value="Unassembled WGS sequence"/>
</dbReference>
<comment type="similarity">
    <text evidence="1">Belongs to the XPG/RAD2 endonuclease family. EXO1 subfamily.</text>
</comment>
<comment type="subcellular location">
    <subcellularLocation>
        <location evidence="1">Nucleus</location>
    </subcellularLocation>
</comment>
<keyword evidence="1" id="KW-0238">DNA-binding</keyword>
<dbReference type="InterPro" id="IPR029060">
    <property type="entry name" value="PIN-like_dom_sf"/>
</dbReference>
<dbReference type="OMA" id="ATHAQYK"/>
<dbReference type="eggNOG" id="KOG0845">
    <property type="taxonomic scope" value="Eukaryota"/>
</dbReference>
<dbReference type="Pfam" id="PF00867">
    <property type="entry name" value="XPG_I"/>
    <property type="match status" value="1"/>
</dbReference>
<dbReference type="eggNOG" id="KOG2519">
    <property type="taxonomic scope" value="Eukaryota"/>
</dbReference>
<feature type="region of interest" description="Disordered" evidence="2">
    <location>
        <begin position="1"/>
        <end position="63"/>
    </location>
</feature>
<evidence type="ECO:0000259" key="3">
    <source>
        <dbReference type="Pfam" id="PF00867"/>
    </source>
</evidence>
<keyword evidence="1" id="KW-0227">DNA damage</keyword>
<dbReference type="SMART" id="SM00279">
    <property type="entry name" value="HhH2"/>
    <property type="match status" value="1"/>
</dbReference>
<feature type="compositionally biased region" description="Acidic residues" evidence="2">
    <location>
        <begin position="30"/>
        <end position="46"/>
    </location>
</feature>
<dbReference type="AlphaFoldDB" id="I4Y6C1"/>
<feature type="domain" description="Nuclear pore complex protein NUP96 C-terminal" evidence="4">
    <location>
        <begin position="302"/>
        <end position="606"/>
    </location>
</feature>
<dbReference type="GO" id="GO:0046872">
    <property type="term" value="F:metal ion binding"/>
    <property type="evidence" value="ECO:0007669"/>
    <property type="project" value="UniProtKB-UniRule"/>
</dbReference>
<name>I4Y6C1_WALMC</name>
<evidence type="ECO:0000256" key="2">
    <source>
        <dbReference type="SAM" id="MobiDB-lite"/>
    </source>
</evidence>
<feature type="domain" description="XPG-I" evidence="3">
    <location>
        <begin position="1043"/>
        <end position="1117"/>
    </location>
</feature>
<dbReference type="RefSeq" id="XP_006960438.1">
    <property type="nucleotide sequence ID" value="XM_006960376.1"/>
</dbReference>
<evidence type="ECO:0000256" key="1">
    <source>
        <dbReference type="RuleBase" id="RU910737"/>
    </source>
</evidence>
<keyword evidence="1" id="KW-0460">Magnesium</keyword>
<dbReference type="GO" id="GO:0035312">
    <property type="term" value="F:5'-3' DNA exonuclease activity"/>
    <property type="evidence" value="ECO:0007669"/>
    <property type="project" value="UniProtKB-UniRule"/>
</dbReference>
<dbReference type="InterPro" id="IPR006086">
    <property type="entry name" value="XPG-I_dom"/>
</dbReference>
<keyword evidence="1" id="KW-0378">Hydrolase</keyword>
<dbReference type="GO" id="GO:0006298">
    <property type="term" value="P:mismatch repair"/>
    <property type="evidence" value="ECO:0007669"/>
    <property type="project" value="TreeGrafter"/>
</dbReference>
<feature type="compositionally biased region" description="Acidic residues" evidence="2">
    <location>
        <begin position="9"/>
        <end position="22"/>
    </location>
</feature>
<dbReference type="PRINTS" id="PR00853">
    <property type="entry name" value="XPGRADSUPER"/>
</dbReference>
<keyword evidence="1" id="KW-0479">Metal-binding</keyword>
<dbReference type="InterPro" id="IPR036279">
    <property type="entry name" value="5-3_exonuclease_C_sf"/>
</dbReference>
<dbReference type="OrthoDB" id="3797628at2759"/>
<evidence type="ECO:0000313" key="5">
    <source>
        <dbReference type="EMBL" id="EIM19513.1"/>
    </source>
</evidence>
<dbReference type="SUPFAM" id="SSF47807">
    <property type="entry name" value="5' to 3' exonuclease, C-terminal subdomain"/>
    <property type="match status" value="1"/>
</dbReference>
<dbReference type="Gene3D" id="3.40.50.1010">
    <property type="entry name" value="5'-nuclease"/>
    <property type="match status" value="1"/>
</dbReference>
<dbReference type="GO" id="GO:0006310">
    <property type="term" value="P:DNA recombination"/>
    <property type="evidence" value="ECO:0007669"/>
    <property type="project" value="TreeGrafter"/>
</dbReference>
<organism evidence="5 6">
    <name type="scientific">Wallemia mellicola (strain ATCC MYA-4683 / CBS 633.66)</name>
    <name type="common">Wallemia sebi (CBS 633.66)</name>
    <dbReference type="NCBI Taxonomy" id="671144"/>
    <lineage>
        <taxon>Eukaryota</taxon>
        <taxon>Fungi</taxon>
        <taxon>Dikarya</taxon>
        <taxon>Basidiomycota</taxon>
        <taxon>Wallemiomycotina</taxon>
        <taxon>Wallemiomycetes</taxon>
        <taxon>Wallemiales</taxon>
        <taxon>Wallemiaceae</taxon>
        <taxon>Wallemia</taxon>
    </lineage>
</organism>
<dbReference type="SUPFAM" id="SSF88723">
    <property type="entry name" value="PIN domain-like"/>
    <property type="match status" value="1"/>
</dbReference>
<dbReference type="GO" id="GO:0017108">
    <property type="term" value="F:5'-flap endonuclease activity"/>
    <property type="evidence" value="ECO:0007669"/>
    <property type="project" value="TreeGrafter"/>
</dbReference>
<dbReference type="Gene3D" id="1.25.40.690">
    <property type="match status" value="1"/>
</dbReference>
<keyword evidence="1" id="KW-0540">Nuclease</keyword>
<sequence length="1226" mass="139736">MARGYGLDDSSDEDILIDDQEDAPPVQSLDGDDSMAIEESEDDDDFKMDNTFNFDRPSSNRLPASLGLQPQRVQVMQTSFFHNDDEVEEDNALPVKSLPKLVQSDNIVEQNKRLSTSPPPEVSFKPAVIRKFKHTSTSFNNNNIYKDQALALGRSFRPGLSNLEYSYISKQSPSIVAFKNTAEDSNRTAIEKLLQLQLQYTSIELDQDSGLPVASTDYQLRFKNFVGTFNQDDYAHEATYWRLASALFDEIDLDLPENTSDTLISRVLAVRRKEALSNWLKSTVSETVESEIKESQEEVINRVFSLLTGNQIVRAANLAMSIGDYKLATLITQSPGDSEFRNDLYSQIQKWKEHKVDSQIDSNYRKVYALLAGITDNLEGNKSFDNADKADMINISQGLDWLRSFGLRLWYGTLDEQGINDAVDAYDNAFNDEDGKFEPTASAPIAHHHIDKKSGPFDAIYSLIKLFIDPAYTLERALEPIGFSSSKQDWRLSWHVYTILSRVLRLRDFGGRFDVAMDENQDGTVEGHSQKADNLAINYASQVERAGLYQWSIFILLHLELDDMRESAIKDSLTRNVMNYSEQDEAFLVDKLCIPQTWLAEAKATYAHYQGNMYEEYKLLLAAEQYTGAHFVAVNTLAPEAIIRDDLDLLNKLLQPFENVDVSVDNWSSGGKLLLEYTNILKRVPELIVGTTSEKADASDRGQLREIYRRLPILIKSLNGIFKYKQIGQPDTVQFKITLSEMTEKLLNIERILREYIFTQGKINANEFVDPFYSTSSNSLLLTEGARLGLLENESFSVVNFDDEIMGVKDLTATIKRYWWVIVRYTIVYSYHPISPQLIKQYNGRWRDIRGSRVAIDGTLLTQRFYYGKEGYILSYLKLINDARNNGIKLIAVFDGKNRLSQKHRESLRREESRLLGQRRLDAEIARYERLNSFQELITRKDSKYTTIDQDIAYLKENALKENNLTPSQLLLNGQEWELYQNISNDTTKGDIHSQIASLKLTTNETIIRYSKKPPSSSTYERVRQLLKAAGVPTFIVDQDPVHEGEALASAIVLRGHADYVLSEDTDVLIYGAKMIRESVKSLRIVDGSLLHSALGLTKRELTHKKLIDFALLSGTDFSITIPSIGPIRALKYIKKYGSIENILQHNDNLAQLLLDKHRISVETFLHEVSEARRVYETLPNSPSVINFENYNREAINEILKEEGISMNTTWGEVNNHYTDIKNWGM</sequence>
<keyword evidence="1" id="KW-0234">DNA repair</keyword>
<dbReference type="EC" id="3.1.-.-" evidence="1"/>
<comment type="function">
    <text evidence="1">5'-&gt;3' double-stranded DNA exonuclease which may also possess a cryptic 3'-&gt;5' double-stranded DNA exonuclease activity. Functions in DNA mismatch repair.</text>
</comment>
<evidence type="ECO:0000259" key="4">
    <source>
        <dbReference type="Pfam" id="PF12110"/>
    </source>
</evidence>
<reference evidence="5 6" key="1">
    <citation type="journal article" date="2012" name="Fungal Genet. Biol.">
        <title>The genome of the xerotolerant mold Wallemia sebi reveals adaptations to osmotic stress and suggests cryptic sexual reproduction.</title>
        <authorList>
            <person name="Padamsee M."/>
            <person name="Kumar T.K.A."/>
            <person name="Riley R."/>
            <person name="Binder M."/>
            <person name="Boyd A."/>
            <person name="Calvo A.M."/>
            <person name="Furukawa K."/>
            <person name="Hesse C."/>
            <person name="Hohmann S."/>
            <person name="James T.Y."/>
            <person name="LaButti K."/>
            <person name="Lapidus A."/>
            <person name="Lindquist E."/>
            <person name="Lucas S."/>
            <person name="Miller K."/>
            <person name="Shantappa S."/>
            <person name="Grigoriev I.V."/>
            <person name="Hibbett D.S."/>
            <person name="McLaughlin D.J."/>
            <person name="Spatafora J.W."/>
            <person name="Aime M.C."/>
        </authorList>
    </citation>
    <scope>NUCLEOTIDE SEQUENCE [LARGE SCALE GENOMIC DNA]</scope>
    <source>
        <strain evidence="6">ATCC MYA-4683 / CBS 633.66</strain>
    </source>
</reference>
<keyword evidence="1" id="KW-0228">DNA excision</keyword>
<feature type="compositionally biased region" description="Polar residues" evidence="2">
    <location>
        <begin position="50"/>
        <end position="62"/>
    </location>
</feature>
<proteinExistence type="inferred from homology"/>
<dbReference type="InParanoid" id="I4Y6C1"/>
<evidence type="ECO:0000313" key="6">
    <source>
        <dbReference type="Proteomes" id="UP000005242"/>
    </source>
</evidence>
<dbReference type="Pfam" id="PF12110">
    <property type="entry name" value="Nup96"/>
    <property type="match status" value="1"/>
</dbReference>
<dbReference type="PANTHER" id="PTHR11081">
    <property type="entry name" value="FLAP ENDONUCLEASE FAMILY MEMBER"/>
    <property type="match status" value="1"/>
</dbReference>
<dbReference type="InterPro" id="IPR008918">
    <property type="entry name" value="HhH2"/>
</dbReference>
<dbReference type="STRING" id="671144.I4Y6C1"/>
<keyword evidence="1" id="KW-0267">Excision nuclease</keyword>
<dbReference type="HOGENOM" id="CLU_268152_0_0_1"/>
<dbReference type="GO" id="GO:0003677">
    <property type="term" value="F:DNA binding"/>
    <property type="evidence" value="ECO:0007669"/>
    <property type="project" value="UniProtKB-UniRule"/>
</dbReference>
<accession>I4Y6C1</accession>
<dbReference type="EMBL" id="JH668249">
    <property type="protein sequence ID" value="EIM19513.1"/>
    <property type="molecule type" value="Genomic_DNA"/>
</dbReference>
<dbReference type="InterPro" id="IPR021967">
    <property type="entry name" value="Nup98_C"/>
</dbReference>
<dbReference type="KEGG" id="wse:WALSEDRAFT_30313"/>
<dbReference type="Gene3D" id="1.10.150.20">
    <property type="entry name" value="5' to 3' exonuclease, C-terminal subdomain"/>
    <property type="match status" value="1"/>
</dbReference>
<gene>
    <name evidence="5" type="ORF">WALSEDRAFT_30313</name>
</gene>
<keyword evidence="1" id="KW-0539">Nucleus</keyword>
<dbReference type="InterPro" id="IPR006084">
    <property type="entry name" value="XPG/Rad2"/>
</dbReference>
<comment type="cofactor">
    <cofactor evidence="1">
        <name>Mg(2+)</name>
        <dbReference type="ChEBI" id="CHEBI:18420"/>
    </cofactor>
    <text evidence="1">Binds 2 magnesium ions per subunit. They probably participate in the reaction catalyzed by the enzyme. May bind an additional third magnesium ion after substrate binding.</text>
</comment>
<dbReference type="CDD" id="cd09897">
    <property type="entry name" value="H3TH_FEN1-XPG-like"/>
    <property type="match status" value="1"/>
</dbReference>